<accession>A0ABM4UFT7</accession>
<dbReference type="CDD" id="cd06222">
    <property type="entry name" value="RNase_H_like"/>
    <property type="match status" value="1"/>
</dbReference>
<organism evidence="3 4">
    <name type="scientific">Coffea arabica</name>
    <name type="common">Arabian coffee</name>
    <dbReference type="NCBI Taxonomy" id="13443"/>
    <lineage>
        <taxon>Eukaryota</taxon>
        <taxon>Viridiplantae</taxon>
        <taxon>Streptophyta</taxon>
        <taxon>Embryophyta</taxon>
        <taxon>Tracheophyta</taxon>
        <taxon>Spermatophyta</taxon>
        <taxon>Magnoliopsida</taxon>
        <taxon>eudicotyledons</taxon>
        <taxon>Gunneridae</taxon>
        <taxon>Pentapetalae</taxon>
        <taxon>asterids</taxon>
        <taxon>lamiids</taxon>
        <taxon>Gentianales</taxon>
        <taxon>Rubiaceae</taxon>
        <taxon>Ixoroideae</taxon>
        <taxon>Gardenieae complex</taxon>
        <taxon>Bertiereae - Coffeeae clade</taxon>
        <taxon>Coffeeae</taxon>
        <taxon>Coffea</taxon>
    </lineage>
</organism>
<dbReference type="Pfam" id="PF13456">
    <property type="entry name" value="RVT_3"/>
    <property type="match status" value="1"/>
</dbReference>
<dbReference type="InterPro" id="IPR026960">
    <property type="entry name" value="RVT-Znf"/>
</dbReference>
<protein>
    <recommendedName>
        <fullName evidence="5">RNase H type-1 domain-containing protein</fullName>
    </recommendedName>
</protein>
<gene>
    <name evidence="4" type="primary">LOC140007313</name>
</gene>
<dbReference type="Pfam" id="PF13966">
    <property type="entry name" value="zf-RVT"/>
    <property type="match status" value="1"/>
</dbReference>
<feature type="domain" description="RNase H type-1" evidence="1">
    <location>
        <begin position="160"/>
        <end position="274"/>
    </location>
</feature>
<reference evidence="4" key="1">
    <citation type="submission" date="2025-08" db="UniProtKB">
        <authorList>
            <consortium name="RefSeq"/>
        </authorList>
    </citation>
    <scope>IDENTIFICATION</scope>
    <source>
        <tissue evidence="4">Leaves</tissue>
    </source>
</reference>
<dbReference type="InterPro" id="IPR036397">
    <property type="entry name" value="RNaseH_sf"/>
</dbReference>
<keyword evidence="3" id="KW-1185">Reference proteome</keyword>
<evidence type="ECO:0000313" key="4">
    <source>
        <dbReference type="RefSeq" id="XP_071906142.1"/>
    </source>
</evidence>
<dbReference type="PANTHER" id="PTHR47723">
    <property type="entry name" value="OS05G0353850 PROTEIN"/>
    <property type="match status" value="1"/>
</dbReference>
<dbReference type="SUPFAM" id="SSF53098">
    <property type="entry name" value="Ribonuclease H-like"/>
    <property type="match status" value="1"/>
</dbReference>
<dbReference type="GeneID" id="140007313"/>
<sequence length="317" mass="36640">MLLAEFYSGQDWNLQKLGEWVPENIAKEIYQFHLYLAEKDRLVWLLSALGDFTLKTAWELVQQRRNVSKVDYMCWTSLLIKVSFLAWRVLRSAVPLDLALHHWEVVLASSYQCCRVEEESIDHVFLHRLVARWYIRQVSITRRVFSIWWMKPLFPKMKLNTDASKVNQQASGGRLLRDHSRSLFFAFYKEFGNVDVLMAEALALLHGLHICYEQGLAPLVLEVDSEVLVCLVESQAGTKWPLCNVLHKIRSLMTSPNSSPRHIFREADSTADKLGGLQGQEGNFICTDIQELPSLVQALLRLDIAEFPFCRIQCVRD</sequence>
<dbReference type="InterPro" id="IPR002156">
    <property type="entry name" value="RNaseH_domain"/>
</dbReference>
<dbReference type="InterPro" id="IPR044730">
    <property type="entry name" value="RNase_H-like_dom_plant"/>
</dbReference>
<proteinExistence type="predicted"/>
<dbReference type="InterPro" id="IPR053151">
    <property type="entry name" value="RNase_H-like"/>
</dbReference>
<dbReference type="Gene3D" id="3.30.420.10">
    <property type="entry name" value="Ribonuclease H-like superfamily/Ribonuclease H"/>
    <property type="match status" value="1"/>
</dbReference>
<evidence type="ECO:0000313" key="3">
    <source>
        <dbReference type="Proteomes" id="UP001652660"/>
    </source>
</evidence>
<dbReference type="Proteomes" id="UP001652660">
    <property type="component" value="Chromosome 5c"/>
</dbReference>
<evidence type="ECO:0008006" key="5">
    <source>
        <dbReference type="Google" id="ProtNLM"/>
    </source>
</evidence>
<dbReference type="RefSeq" id="XP_071906142.1">
    <property type="nucleotide sequence ID" value="XM_072050041.1"/>
</dbReference>
<name>A0ABM4UFT7_COFAR</name>
<feature type="domain" description="Reverse transcriptase zinc-binding" evidence="2">
    <location>
        <begin position="52"/>
        <end position="130"/>
    </location>
</feature>
<evidence type="ECO:0000259" key="1">
    <source>
        <dbReference type="Pfam" id="PF13456"/>
    </source>
</evidence>
<evidence type="ECO:0000259" key="2">
    <source>
        <dbReference type="Pfam" id="PF13966"/>
    </source>
</evidence>
<dbReference type="PANTHER" id="PTHR47723:SF19">
    <property type="entry name" value="POLYNUCLEOTIDYL TRANSFERASE, RIBONUCLEASE H-LIKE SUPERFAMILY PROTEIN"/>
    <property type="match status" value="1"/>
</dbReference>
<dbReference type="InterPro" id="IPR012337">
    <property type="entry name" value="RNaseH-like_sf"/>
</dbReference>